<name>A0A9Q8L830_PASFU</name>
<evidence type="ECO:0000313" key="2">
    <source>
        <dbReference type="Proteomes" id="UP000756132"/>
    </source>
</evidence>
<proteinExistence type="predicted"/>
<reference evidence="1" key="2">
    <citation type="journal article" date="2022" name="Microb. Genom.">
        <title>A chromosome-scale genome assembly of the tomato pathogen Cladosporium fulvum reveals a compartmentalized genome architecture and the presence of a dispensable chromosome.</title>
        <authorList>
            <person name="Zaccaron A.Z."/>
            <person name="Chen L.H."/>
            <person name="Samaras A."/>
            <person name="Stergiopoulos I."/>
        </authorList>
    </citation>
    <scope>NUCLEOTIDE SEQUENCE</scope>
    <source>
        <strain evidence="1">Race5_Kim</strain>
    </source>
</reference>
<gene>
    <name evidence="1" type="ORF">CLAFUR5_00050</name>
</gene>
<keyword evidence="2" id="KW-1185">Reference proteome</keyword>
<evidence type="ECO:0000313" key="1">
    <source>
        <dbReference type="EMBL" id="UJO12635.1"/>
    </source>
</evidence>
<dbReference type="KEGG" id="ffu:CLAFUR5_00050"/>
<dbReference type="AlphaFoldDB" id="A0A9Q8L830"/>
<protein>
    <submittedName>
        <fullName evidence="1">Uncharacterized protein</fullName>
    </submittedName>
</protein>
<dbReference type="GeneID" id="71979928"/>
<dbReference type="RefSeq" id="XP_047757001.1">
    <property type="nucleotide sequence ID" value="XM_047899198.1"/>
</dbReference>
<organism evidence="1 2">
    <name type="scientific">Passalora fulva</name>
    <name type="common">Tomato leaf mold</name>
    <name type="synonym">Cladosporium fulvum</name>
    <dbReference type="NCBI Taxonomy" id="5499"/>
    <lineage>
        <taxon>Eukaryota</taxon>
        <taxon>Fungi</taxon>
        <taxon>Dikarya</taxon>
        <taxon>Ascomycota</taxon>
        <taxon>Pezizomycotina</taxon>
        <taxon>Dothideomycetes</taxon>
        <taxon>Dothideomycetidae</taxon>
        <taxon>Mycosphaerellales</taxon>
        <taxon>Mycosphaerellaceae</taxon>
        <taxon>Fulvia</taxon>
    </lineage>
</organism>
<dbReference type="Proteomes" id="UP000756132">
    <property type="component" value="Chromosome 1"/>
</dbReference>
<reference evidence="1" key="1">
    <citation type="submission" date="2021-12" db="EMBL/GenBank/DDBJ databases">
        <authorList>
            <person name="Zaccaron A."/>
            <person name="Stergiopoulos I."/>
        </authorList>
    </citation>
    <scope>NUCLEOTIDE SEQUENCE</scope>
    <source>
        <strain evidence="1">Race5_Kim</strain>
    </source>
</reference>
<accession>A0A9Q8L830</accession>
<sequence>MPSSIVQPYRTRYTTMERQLYSSGDTGGRTHEGYTTWSTTTGQQHATHDLIRAQAIMPAYAGAAATPTSHYSFPPQRSSLYRRCPECPEGRRWLDRLHCLQPSNMVVEGVKKLWHDGASTSRACEKPGQWKRKHK</sequence>
<dbReference type="EMBL" id="CP090163">
    <property type="protein sequence ID" value="UJO12635.1"/>
    <property type="molecule type" value="Genomic_DNA"/>
</dbReference>